<organism evidence="2">
    <name type="scientific">Polytomella parva</name>
    <dbReference type="NCBI Taxonomy" id="51329"/>
    <lineage>
        <taxon>Eukaryota</taxon>
        <taxon>Viridiplantae</taxon>
        <taxon>Chlorophyta</taxon>
        <taxon>core chlorophytes</taxon>
        <taxon>Chlorophyceae</taxon>
        <taxon>CS clade</taxon>
        <taxon>Chlamydomonadales</taxon>
        <taxon>Chlamydomonadaceae</taxon>
        <taxon>Polytomella</taxon>
    </lineage>
</organism>
<evidence type="ECO:0000313" key="2">
    <source>
        <dbReference type="EMBL" id="CAD8779496.1"/>
    </source>
</evidence>
<evidence type="ECO:0000256" key="1">
    <source>
        <dbReference type="SAM" id="Phobius"/>
    </source>
</evidence>
<keyword evidence="1" id="KW-0472">Membrane</keyword>
<proteinExistence type="predicted"/>
<dbReference type="EMBL" id="HBFM01022009">
    <property type="protein sequence ID" value="CAD8779496.1"/>
    <property type="molecule type" value="Transcribed_RNA"/>
</dbReference>
<reference evidence="2" key="1">
    <citation type="submission" date="2021-01" db="EMBL/GenBank/DDBJ databases">
        <authorList>
            <person name="Corre E."/>
            <person name="Pelletier E."/>
            <person name="Niang G."/>
            <person name="Scheremetjew M."/>
            <person name="Finn R."/>
            <person name="Kale V."/>
            <person name="Holt S."/>
            <person name="Cochrane G."/>
            <person name="Meng A."/>
            <person name="Brown T."/>
            <person name="Cohen L."/>
        </authorList>
    </citation>
    <scope>NUCLEOTIDE SEQUENCE</scope>
    <source>
        <strain evidence="2">SAG 63-3</strain>
    </source>
</reference>
<keyword evidence="1" id="KW-1133">Transmembrane helix</keyword>
<sequence>MGHNEYCAKAEESGERAVDAIKSKVAHVSARARATKQRVASDEKLRQQVIWGLAISAGSAVVGFLGWHLWNNRHQWCPVCKEKIDKVNKKMNEAKEKIKDKMKDRHSE</sequence>
<name>A0A7S0YJM6_9CHLO</name>
<dbReference type="AlphaFoldDB" id="A0A7S0YJM6"/>
<accession>A0A7S0YJM6</accession>
<feature type="transmembrane region" description="Helical" evidence="1">
    <location>
        <begin position="49"/>
        <end position="70"/>
    </location>
</feature>
<gene>
    <name evidence="2" type="ORF">PPAR00522_LOCUS14324</name>
</gene>
<keyword evidence="1" id="KW-0812">Transmembrane</keyword>
<protein>
    <submittedName>
        <fullName evidence="2">Uncharacterized protein</fullName>
    </submittedName>
</protein>